<dbReference type="EMBL" id="AACS02000007">
    <property type="protein sequence ID" value="EAU90213.2"/>
    <property type="molecule type" value="Genomic_DNA"/>
</dbReference>
<dbReference type="Pfam" id="PF00097">
    <property type="entry name" value="zf-C3HC4"/>
    <property type="match status" value="1"/>
</dbReference>
<dbReference type="PROSITE" id="PS00518">
    <property type="entry name" value="ZF_RING_1"/>
    <property type="match status" value="1"/>
</dbReference>
<feature type="region of interest" description="Disordered" evidence="6">
    <location>
        <begin position="392"/>
        <end position="691"/>
    </location>
</feature>
<name>A8NA24_COPC7</name>
<dbReference type="STRING" id="240176.A8NA24"/>
<dbReference type="InterPro" id="IPR017907">
    <property type="entry name" value="Znf_RING_CS"/>
</dbReference>
<dbReference type="InterPro" id="IPR001841">
    <property type="entry name" value="Znf_RING"/>
</dbReference>
<dbReference type="PANTHER" id="PTHR11224">
    <property type="entry name" value="MAKORIN-RELATED"/>
    <property type="match status" value="1"/>
</dbReference>
<feature type="compositionally biased region" description="Basic and acidic residues" evidence="6">
    <location>
        <begin position="354"/>
        <end position="363"/>
    </location>
</feature>
<dbReference type="HOGENOM" id="CLU_029632_0_0_1"/>
<evidence type="ECO:0000256" key="5">
    <source>
        <dbReference type="PROSITE-ProRule" id="PRU00723"/>
    </source>
</evidence>
<feature type="zinc finger region" description="C3H1-type" evidence="5">
    <location>
        <begin position="142"/>
        <end position="175"/>
    </location>
</feature>
<feature type="compositionally biased region" description="Acidic residues" evidence="6">
    <location>
        <begin position="410"/>
        <end position="423"/>
    </location>
</feature>
<dbReference type="GO" id="GO:0008270">
    <property type="term" value="F:zinc ion binding"/>
    <property type="evidence" value="ECO:0007669"/>
    <property type="project" value="UniProtKB-KW"/>
</dbReference>
<gene>
    <name evidence="9" type="ORF">CC1G_05751</name>
</gene>
<dbReference type="OMA" id="EPINETF"/>
<comment type="caution">
    <text evidence="9">The sequence shown here is derived from an EMBL/GenBank/DDBJ whole genome shotgun (WGS) entry which is preliminary data.</text>
</comment>
<feature type="compositionally biased region" description="Polar residues" evidence="6">
    <location>
        <begin position="629"/>
        <end position="645"/>
    </location>
</feature>
<dbReference type="InterPro" id="IPR045072">
    <property type="entry name" value="MKRN-like"/>
</dbReference>
<dbReference type="VEuPathDB" id="FungiDB:CC1G_05751"/>
<dbReference type="RefSeq" id="XP_001831680.2">
    <property type="nucleotide sequence ID" value="XM_001831628.2"/>
</dbReference>
<evidence type="ECO:0000256" key="1">
    <source>
        <dbReference type="ARBA" id="ARBA00022679"/>
    </source>
</evidence>
<keyword evidence="10" id="KW-1185">Reference proteome</keyword>
<evidence type="ECO:0000259" key="8">
    <source>
        <dbReference type="PROSITE" id="PS50103"/>
    </source>
</evidence>
<feature type="domain" description="RING-type" evidence="7">
    <location>
        <begin position="61"/>
        <end position="112"/>
    </location>
</feature>
<reference evidence="9 10" key="1">
    <citation type="journal article" date="2010" name="Proc. Natl. Acad. Sci. U.S.A.">
        <title>Insights into evolution of multicellular fungi from the assembled chromosomes of the mushroom Coprinopsis cinerea (Coprinus cinereus).</title>
        <authorList>
            <person name="Stajich J.E."/>
            <person name="Wilke S.K."/>
            <person name="Ahren D."/>
            <person name="Au C.H."/>
            <person name="Birren B.W."/>
            <person name="Borodovsky M."/>
            <person name="Burns C."/>
            <person name="Canback B."/>
            <person name="Casselton L.A."/>
            <person name="Cheng C.K."/>
            <person name="Deng J."/>
            <person name="Dietrich F.S."/>
            <person name="Fargo D.C."/>
            <person name="Farman M.L."/>
            <person name="Gathman A.C."/>
            <person name="Goldberg J."/>
            <person name="Guigo R."/>
            <person name="Hoegger P.J."/>
            <person name="Hooker J.B."/>
            <person name="Huggins A."/>
            <person name="James T.Y."/>
            <person name="Kamada T."/>
            <person name="Kilaru S."/>
            <person name="Kodira C."/>
            <person name="Kues U."/>
            <person name="Kupfer D."/>
            <person name="Kwan H.S."/>
            <person name="Lomsadze A."/>
            <person name="Li W."/>
            <person name="Lilly W.W."/>
            <person name="Ma L.J."/>
            <person name="Mackey A.J."/>
            <person name="Manning G."/>
            <person name="Martin F."/>
            <person name="Muraguchi H."/>
            <person name="Natvig D.O."/>
            <person name="Palmerini H."/>
            <person name="Ramesh M.A."/>
            <person name="Rehmeyer C.J."/>
            <person name="Roe B.A."/>
            <person name="Shenoy N."/>
            <person name="Stanke M."/>
            <person name="Ter-Hovhannisyan V."/>
            <person name="Tunlid A."/>
            <person name="Velagapudi R."/>
            <person name="Vision T.J."/>
            <person name="Zeng Q."/>
            <person name="Zolan M.E."/>
            <person name="Pukkila P.J."/>
        </authorList>
    </citation>
    <scope>NUCLEOTIDE SEQUENCE [LARGE SCALE GENOMIC DNA]</scope>
    <source>
        <strain evidence="10">Okayama-7 / 130 / ATCC MYA-4618 / FGSC 9003</strain>
    </source>
</reference>
<dbReference type="SUPFAM" id="SSF90229">
    <property type="entry name" value="CCCH zinc finger"/>
    <property type="match status" value="1"/>
</dbReference>
<dbReference type="Pfam" id="PF00642">
    <property type="entry name" value="zf-CCCH"/>
    <property type="match status" value="1"/>
</dbReference>
<evidence type="ECO:0000313" key="9">
    <source>
        <dbReference type="EMBL" id="EAU90213.2"/>
    </source>
</evidence>
<evidence type="ECO:0000313" key="10">
    <source>
        <dbReference type="Proteomes" id="UP000001861"/>
    </source>
</evidence>
<accession>A8NA24</accession>
<protein>
    <submittedName>
        <fullName evidence="9">Makorin-2</fullName>
    </submittedName>
</protein>
<dbReference type="GO" id="GO:0000209">
    <property type="term" value="P:protein polyubiquitination"/>
    <property type="evidence" value="ECO:0007669"/>
    <property type="project" value="InterPro"/>
</dbReference>
<keyword evidence="1" id="KW-0808">Transferase</keyword>
<dbReference type="SMART" id="SM00184">
    <property type="entry name" value="RING"/>
    <property type="match status" value="1"/>
</dbReference>
<feature type="domain" description="C3H1-type" evidence="8">
    <location>
        <begin position="142"/>
        <end position="175"/>
    </location>
</feature>
<evidence type="ECO:0000256" key="6">
    <source>
        <dbReference type="SAM" id="MobiDB-lite"/>
    </source>
</evidence>
<evidence type="ECO:0000259" key="7">
    <source>
        <dbReference type="PROSITE" id="PS50089"/>
    </source>
</evidence>
<feature type="domain" description="C3H1-type" evidence="8">
    <location>
        <begin position="8"/>
        <end position="35"/>
    </location>
</feature>
<feature type="compositionally biased region" description="Polar residues" evidence="6">
    <location>
        <begin position="539"/>
        <end position="556"/>
    </location>
</feature>
<dbReference type="GO" id="GO:0061630">
    <property type="term" value="F:ubiquitin protein ligase activity"/>
    <property type="evidence" value="ECO:0007669"/>
    <property type="project" value="InterPro"/>
</dbReference>
<feature type="compositionally biased region" description="Polar residues" evidence="6">
    <location>
        <begin position="333"/>
        <end position="345"/>
    </location>
</feature>
<feature type="region of interest" description="Disordered" evidence="6">
    <location>
        <begin position="333"/>
        <end position="363"/>
    </location>
</feature>
<keyword evidence="3 5" id="KW-0863">Zinc-finger</keyword>
<dbReference type="Gene3D" id="3.30.40.10">
    <property type="entry name" value="Zinc/RING finger domain, C3HC4 (zinc finger)"/>
    <property type="match status" value="1"/>
</dbReference>
<dbReference type="InterPro" id="IPR036855">
    <property type="entry name" value="Znf_CCCH_sf"/>
</dbReference>
<dbReference type="Proteomes" id="UP000001861">
    <property type="component" value="Unassembled WGS sequence"/>
</dbReference>
<dbReference type="SUPFAM" id="SSF57850">
    <property type="entry name" value="RING/U-box"/>
    <property type="match status" value="1"/>
</dbReference>
<evidence type="ECO:0000256" key="2">
    <source>
        <dbReference type="ARBA" id="ARBA00022723"/>
    </source>
</evidence>
<sequence length="722" mass="77572">MDQQAKDQNRAKTCRYFANGFCKRGDNCWFKHVLGPSDKSKGKGKERESADADSDGEQYLCSICFETPVTFGLLAGCNHVFCITCIKQWRDPAAKSVDVVTSGNTKKCPMCRTPSHFITPCSTFINHGAPEKELVVQNYKDSMSRVPCKYFQQSKSKPERMCPFGKDCFYKHENDDGTPYVFTEGADVWLRKWARRNSPRRPRLFDFDDDDDGEGFAEFFPFSLSLNSIPLFDLIPSMMTGRPQPRIVPFGAARGNPSRAPGGGIADRPPEDVEVTLGGMDANNRNDDTVSLQDLERTVDALGDAFQRSTSLAQLAAELRALRDQAARLVASNGLTANPSTNDANPTPGAQGEGNRRRNRVAETETEAVERLGILAEQMLTSVNVLRTGLVPGTVTTGEDRAGTPPPLEAVEDDASADEDMPDLQEVSSSSDDDAYSDISSGEDYESESDGDDIIRELLRDVIGEGGLGNRSSRLTDEEGENRTSRGLPMLGIVGRSNSANENDNDSMPDLEPITSDSEDDDAHSPPRRTSERSRDVGESTSTASPASGPISQEPSLPSVVPPFVTDGRGRVVWTSESSQNVPEQRRRGGASTRAPPGVTDNSPSPQTNTTSNQDATTSVTVPPTTPSLATEASSQSGKTIQPGVNPSEARIATAGGFTTDGRGRVIGTAETRSGQAGPSDAPEGQSQDVVDQHARVASAVPASPSSHSSVLGRMINAFFGS</sequence>
<dbReference type="AlphaFoldDB" id="A8NA24"/>
<feature type="compositionally biased region" description="Basic and acidic residues" evidence="6">
    <location>
        <begin position="523"/>
        <end position="538"/>
    </location>
</feature>
<dbReference type="GeneID" id="6008154"/>
<dbReference type="CDD" id="cd16521">
    <property type="entry name" value="RING-HC_MKRN"/>
    <property type="match status" value="1"/>
</dbReference>
<dbReference type="eggNOG" id="KOG1039">
    <property type="taxonomic scope" value="Eukaryota"/>
</dbReference>
<evidence type="ECO:0000256" key="3">
    <source>
        <dbReference type="ARBA" id="ARBA00022771"/>
    </source>
</evidence>
<keyword evidence="2 5" id="KW-0479">Metal-binding</keyword>
<dbReference type="KEGG" id="cci:CC1G_05751"/>
<feature type="zinc finger region" description="C3H1-type" evidence="5">
    <location>
        <begin position="8"/>
        <end position="35"/>
    </location>
</feature>
<organism evidence="9 10">
    <name type="scientific">Coprinopsis cinerea (strain Okayama-7 / 130 / ATCC MYA-4618 / FGSC 9003)</name>
    <name type="common">Inky cap fungus</name>
    <name type="synonym">Hormographiella aspergillata</name>
    <dbReference type="NCBI Taxonomy" id="240176"/>
    <lineage>
        <taxon>Eukaryota</taxon>
        <taxon>Fungi</taxon>
        <taxon>Dikarya</taxon>
        <taxon>Basidiomycota</taxon>
        <taxon>Agaricomycotina</taxon>
        <taxon>Agaricomycetes</taxon>
        <taxon>Agaricomycetidae</taxon>
        <taxon>Agaricales</taxon>
        <taxon>Agaricineae</taxon>
        <taxon>Psathyrellaceae</taxon>
        <taxon>Coprinopsis</taxon>
    </lineage>
</organism>
<feature type="compositionally biased region" description="Acidic residues" evidence="6">
    <location>
        <begin position="431"/>
        <end position="452"/>
    </location>
</feature>
<keyword evidence="4 5" id="KW-0862">Zinc</keyword>
<dbReference type="PROSITE" id="PS50103">
    <property type="entry name" value="ZF_C3H1"/>
    <property type="match status" value="2"/>
</dbReference>
<dbReference type="PROSITE" id="PS50089">
    <property type="entry name" value="ZF_RING_2"/>
    <property type="match status" value="1"/>
</dbReference>
<dbReference type="OrthoDB" id="250836at2759"/>
<evidence type="ECO:0000256" key="4">
    <source>
        <dbReference type="ARBA" id="ARBA00022833"/>
    </source>
</evidence>
<dbReference type="InterPro" id="IPR000571">
    <property type="entry name" value="Znf_CCCH"/>
</dbReference>
<dbReference type="PANTHER" id="PTHR11224:SF10">
    <property type="entry name" value="IP09428P-RELATED"/>
    <property type="match status" value="1"/>
</dbReference>
<feature type="compositionally biased region" description="Polar residues" evidence="6">
    <location>
        <begin position="600"/>
        <end position="616"/>
    </location>
</feature>
<dbReference type="SMART" id="SM00356">
    <property type="entry name" value="ZnF_C3H1"/>
    <property type="match status" value="2"/>
</dbReference>
<dbReference type="InterPro" id="IPR018957">
    <property type="entry name" value="Znf_C3HC4_RING-type"/>
</dbReference>
<dbReference type="InterPro" id="IPR013083">
    <property type="entry name" value="Znf_RING/FYVE/PHD"/>
</dbReference>
<feature type="compositionally biased region" description="Basic and acidic residues" evidence="6">
    <location>
        <begin position="474"/>
        <end position="484"/>
    </location>
</feature>
<dbReference type="InParanoid" id="A8NA24"/>
<feature type="compositionally biased region" description="Basic and acidic residues" evidence="6">
    <location>
        <begin position="453"/>
        <end position="463"/>
    </location>
</feature>
<proteinExistence type="predicted"/>